<dbReference type="RefSeq" id="WP_340602708.1">
    <property type="nucleotide sequence ID" value="NZ_JBBMXV010000001.1"/>
</dbReference>
<evidence type="ECO:0000313" key="2">
    <source>
        <dbReference type="Proteomes" id="UP001596312"/>
    </source>
</evidence>
<organism evidence="1 2">
    <name type="scientific">Halalkalicoccus tibetensis</name>
    <dbReference type="NCBI Taxonomy" id="175632"/>
    <lineage>
        <taxon>Archaea</taxon>
        <taxon>Methanobacteriati</taxon>
        <taxon>Methanobacteriota</taxon>
        <taxon>Stenosarchaea group</taxon>
        <taxon>Halobacteria</taxon>
        <taxon>Halobacteriales</taxon>
        <taxon>Halococcaceae</taxon>
        <taxon>Halalkalicoccus</taxon>
    </lineage>
</organism>
<dbReference type="Proteomes" id="UP001596312">
    <property type="component" value="Unassembled WGS sequence"/>
</dbReference>
<reference evidence="1 2" key="1">
    <citation type="journal article" date="2019" name="Int. J. Syst. Evol. Microbiol.">
        <title>The Global Catalogue of Microorganisms (GCM) 10K type strain sequencing project: providing services to taxonomists for standard genome sequencing and annotation.</title>
        <authorList>
            <consortium name="The Broad Institute Genomics Platform"/>
            <consortium name="The Broad Institute Genome Sequencing Center for Infectious Disease"/>
            <person name="Wu L."/>
            <person name="Ma J."/>
        </authorList>
    </citation>
    <scope>NUCLEOTIDE SEQUENCE [LARGE SCALE GENOMIC DNA]</scope>
    <source>
        <strain evidence="1 2">CGMCC 1.3240</strain>
    </source>
</reference>
<name>A0ABD5UYF0_9EURY</name>
<comment type="caution">
    <text evidence="1">The sequence shown here is derived from an EMBL/GenBank/DDBJ whole genome shotgun (WGS) entry which is preliminary data.</text>
</comment>
<protein>
    <recommendedName>
        <fullName evidence="3">FaeA-like protein</fullName>
    </recommendedName>
</protein>
<keyword evidence="2" id="KW-1185">Reference proteome</keyword>
<evidence type="ECO:0000313" key="1">
    <source>
        <dbReference type="EMBL" id="MFC6904198.1"/>
    </source>
</evidence>
<evidence type="ECO:0008006" key="3">
    <source>
        <dbReference type="Google" id="ProtNLM"/>
    </source>
</evidence>
<accession>A0ABD5UYF0</accession>
<proteinExistence type="predicted"/>
<sequence>MANVGRKPRVTDDELLDEIFELTKSHDNPVVTTQEVTDGLPLKKDSVYDRLNKLHDEEKVLKKKVGAKGVVWWLSLEEKVSRS</sequence>
<dbReference type="EMBL" id="JBHSXQ010000001">
    <property type="protein sequence ID" value="MFC6904198.1"/>
    <property type="molecule type" value="Genomic_DNA"/>
</dbReference>
<gene>
    <name evidence="1" type="ORF">ACFQGH_03175</name>
</gene>
<dbReference type="AlphaFoldDB" id="A0ABD5UYF0"/>